<proteinExistence type="predicted"/>
<dbReference type="PANTHER" id="PTHR13833">
    <property type="match status" value="1"/>
</dbReference>
<evidence type="ECO:0000313" key="4">
    <source>
        <dbReference type="Proteomes" id="UP000318733"/>
    </source>
</evidence>
<comment type="caution">
    <text evidence="3">The sequence shown here is derived from an EMBL/GenBank/DDBJ whole genome shotgun (WGS) entry which is preliminary data.</text>
</comment>
<dbReference type="AlphaFoldDB" id="A0A556MUJ4"/>
<dbReference type="Gene3D" id="2.60.40.10">
    <property type="entry name" value="Immunoglobulins"/>
    <property type="match status" value="1"/>
</dbReference>
<dbReference type="Pfam" id="PF01436">
    <property type="entry name" value="NHL"/>
    <property type="match status" value="2"/>
</dbReference>
<organism evidence="3 4">
    <name type="scientific">Mucilaginibacter corticis</name>
    <dbReference type="NCBI Taxonomy" id="2597670"/>
    <lineage>
        <taxon>Bacteria</taxon>
        <taxon>Pseudomonadati</taxon>
        <taxon>Bacteroidota</taxon>
        <taxon>Sphingobacteriia</taxon>
        <taxon>Sphingobacteriales</taxon>
        <taxon>Sphingobacteriaceae</taxon>
        <taxon>Mucilaginibacter</taxon>
    </lineage>
</organism>
<dbReference type="InterPro" id="IPR011042">
    <property type="entry name" value="6-blade_b-propeller_TolB-like"/>
</dbReference>
<name>A0A556MUJ4_9SPHI</name>
<dbReference type="PANTHER" id="PTHR13833:SF71">
    <property type="entry name" value="NHL DOMAIN-CONTAINING PROTEIN"/>
    <property type="match status" value="1"/>
</dbReference>
<gene>
    <name evidence="3" type="ORF">FO440_05285</name>
</gene>
<evidence type="ECO:0000256" key="1">
    <source>
        <dbReference type="ARBA" id="ARBA00022737"/>
    </source>
</evidence>
<feature type="domain" description="Fibronectin type-III" evidence="2">
    <location>
        <begin position="35"/>
        <end position="129"/>
    </location>
</feature>
<dbReference type="InterPro" id="IPR001258">
    <property type="entry name" value="NHL_repeat"/>
</dbReference>
<dbReference type="InterPro" id="IPR013783">
    <property type="entry name" value="Ig-like_fold"/>
</dbReference>
<dbReference type="RefSeq" id="WP_144247172.1">
    <property type="nucleotide sequence ID" value="NZ_VLPK01000001.1"/>
</dbReference>
<dbReference type="Proteomes" id="UP000318733">
    <property type="component" value="Unassembled WGS sequence"/>
</dbReference>
<dbReference type="CDD" id="cd00063">
    <property type="entry name" value="FN3"/>
    <property type="match status" value="1"/>
</dbReference>
<evidence type="ECO:0000313" key="3">
    <source>
        <dbReference type="EMBL" id="TSJ43606.1"/>
    </source>
</evidence>
<keyword evidence="4" id="KW-1185">Reference proteome</keyword>
<dbReference type="PROSITE" id="PS50853">
    <property type="entry name" value="FN3"/>
    <property type="match status" value="1"/>
</dbReference>
<evidence type="ECO:0000259" key="2">
    <source>
        <dbReference type="PROSITE" id="PS50853"/>
    </source>
</evidence>
<protein>
    <recommendedName>
        <fullName evidence="2">Fibronectin type-III domain-containing protein</fullName>
    </recommendedName>
</protein>
<dbReference type="EMBL" id="VLPK01000001">
    <property type="protein sequence ID" value="TSJ43606.1"/>
    <property type="molecule type" value="Genomic_DNA"/>
</dbReference>
<sequence length="461" mass="47876">MKKSLQGSFLFILFIAVIVSGCNKNNNNPLPLPIPAINPIISSLTSTSVIVGARTGGSVYVTANGLCYSSTNSAPTTSDISISDTVGARWQNTITGLTPNTTYYIRAWVTNQAGTGYSSTITFKTLATDAVPTGTVTTFAGSTAGTGGYAEGVGTAALFDGPQNIAFNAATGLLYVSDSFNNAIRNITTDGQTSTHINNDLGYMDGDISVAKFYGPRGISFDAQGNTYVADLGSNIIRKITPAGVVSTIAGNTIIGYLDGAAAKAEFYNPTATVEDATGNVYVADRSNNLIRKITPAGVVSTFVGYRATTGYSQATVPGYVDGDATTAAFNFPAALTIDAAGNLYVADYRNNAIRMVTPAGNVTTYAGGLVFPAFLGSPNGIVMDAQGNMFISDNNGRILEITKNKVLYVLAGANASGYTDGVGAAARFSNPQSLTLDGQGNLYVADFNNNVIRKITIANQ</sequence>
<accession>A0A556MUJ4</accession>
<dbReference type="PROSITE" id="PS51257">
    <property type="entry name" value="PROKAR_LIPOPROTEIN"/>
    <property type="match status" value="1"/>
</dbReference>
<keyword evidence="1" id="KW-0677">Repeat</keyword>
<reference evidence="3 4" key="1">
    <citation type="submission" date="2019-07" db="EMBL/GenBank/DDBJ databases">
        <authorList>
            <person name="Huq M.A."/>
        </authorList>
    </citation>
    <scope>NUCLEOTIDE SEQUENCE [LARGE SCALE GENOMIC DNA]</scope>
    <source>
        <strain evidence="3 4">MAH-19</strain>
    </source>
</reference>
<dbReference type="InterPro" id="IPR003961">
    <property type="entry name" value="FN3_dom"/>
</dbReference>
<dbReference type="OrthoDB" id="791543at2"/>
<dbReference type="Gene3D" id="2.120.10.30">
    <property type="entry name" value="TolB, C-terminal domain"/>
    <property type="match status" value="5"/>
</dbReference>
<dbReference type="SUPFAM" id="SSF101898">
    <property type="entry name" value="NHL repeat"/>
    <property type="match status" value="2"/>
</dbReference>